<feature type="binding site" evidence="8">
    <location>
        <position position="10"/>
    </location>
    <ligand>
        <name>a divalent metal cation</name>
        <dbReference type="ChEBI" id="CHEBI:60240"/>
    </ligand>
</feature>
<evidence type="ECO:0000256" key="5">
    <source>
        <dbReference type="ARBA" id="ARBA00022723"/>
    </source>
</evidence>
<evidence type="ECO:0000256" key="7">
    <source>
        <dbReference type="ARBA" id="ARBA00023239"/>
    </source>
</evidence>
<feature type="binding site" evidence="8">
    <location>
        <begin position="10"/>
        <end position="12"/>
    </location>
    <ligand>
        <name>4-CDP-2-C-methyl-D-erythritol 2-phosphate</name>
        <dbReference type="ChEBI" id="CHEBI:57919"/>
    </ligand>
</feature>
<dbReference type="GO" id="GO:0016114">
    <property type="term" value="P:terpenoid biosynthetic process"/>
    <property type="evidence" value="ECO:0007669"/>
    <property type="project" value="InterPro"/>
</dbReference>
<evidence type="ECO:0000313" key="11">
    <source>
        <dbReference type="EMBL" id="PWD99908.1"/>
    </source>
</evidence>
<evidence type="ECO:0000256" key="8">
    <source>
        <dbReference type="HAMAP-Rule" id="MF_00107"/>
    </source>
</evidence>
<dbReference type="Proteomes" id="UP000244956">
    <property type="component" value="Unassembled WGS sequence"/>
</dbReference>
<feature type="binding site" evidence="8">
    <location>
        <begin position="134"/>
        <end position="137"/>
    </location>
    <ligand>
        <name>4-CDP-2-C-methyl-D-erythritol 2-phosphate</name>
        <dbReference type="ChEBI" id="CHEBI:57919"/>
    </ligand>
</feature>
<feature type="domain" description="2-C-methyl-D-erythritol 2,4-cyclodiphosphate synthase" evidence="10">
    <location>
        <begin position="3"/>
        <end position="156"/>
    </location>
</feature>
<evidence type="ECO:0000256" key="3">
    <source>
        <dbReference type="ARBA" id="ARBA00008480"/>
    </source>
</evidence>
<evidence type="ECO:0000256" key="4">
    <source>
        <dbReference type="ARBA" id="ARBA00012579"/>
    </source>
</evidence>
<dbReference type="InterPro" id="IPR036571">
    <property type="entry name" value="MECDP_synthase_sf"/>
</dbReference>
<comment type="caution">
    <text evidence="11">The sequence shown here is derived from an EMBL/GenBank/DDBJ whole genome shotgun (WGS) entry which is preliminary data.</text>
</comment>
<reference evidence="11 12" key="1">
    <citation type="submission" date="2018-05" db="EMBL/GenBank/DDBJ databases">
        <title>Marinilabilia rubrum sp. nov., isolated from saltern sediment.</title>
        <authorList>
            <person name="Zhang R."/>
        </authorList>
    </citation>
    <scope>NUCLEOTIDE SEQUENCE [LARGE SCALE GENOMIC DNA]</scope>
    <source>
        <strain evidence="11 12">WTE16</strain>
    </source>
</reference>
<comment type="catalytic activity">
    <reaction evidence="1 8 9">
        <text>4-CDP-2-C-methyl-D-erythritol 2-phosphate = 2-C-methyl-D-erythritol 2,4-cyclic diphosphate + CMP</text>
        <dbReference type="Rhea" id="RHEA:23864"/>
        <dbReference type="ChEBI" id="CHEBI:57919"/>
        <dbReference type="ChEBI" id="CHEBI:58483"/>
        <dbReference type="ChEBI" id="CHEBI:60377"/>
        <dbReference type="EC" id="4.6.1.12"/>
    </reaction>
</comment>
<protein>
    <recommendedName>
        <fullName evidence="4 8">2-C-methyl-D-erythritol 2,4-cyclodiphosphate synthase</fullName>
        <shortName evidence="8">MECDP-synthase</shortName>
        <shortName evidence="8">MECPP-synthase</shortName>
        <shortName evidence="8">MECPS</shortName>
        <ecNumber evidence="4 8">4.6.1.12</ecNumber>
    </recommendedName>
</protein>
<evidence type="ECO:0000256" key="2">
    <source>
        <dbReference type="ARBA" id="ARBA00004709"/>
    </source>
</evidence>
<dbReference type="GO" id="GO:0008685">
    <property type="term" value="F:2-C-methyl-D-erythritol 2,4-cyclodiphosphate synthase activity"/>
    <property type="evidence" value="ECO:0007669"/>
    <property type="project" value="UniProtKB-UniRule"/>
</dbReference>
<dbReference type="FunFam" id="3.30.1330.50:FF:000001">
    <property type="entry name" value="2-C-methyl-D-erythritol 2,4-cyclodiphosphate synthase"/>
    <property type="match status" value="1"/>
</dbReference>
<dbReference type="GO" id="GO:0046872">
    <property type="term" value="F:metal ion binding"/>
    <property type="evidence" value="ECO:0007669"/>
    <property type="project" value="UniProtKB-KW"/>
</dbReference>
<evidence type="ECO:0000256" key="6">
    <source>
        <dbReference type="ARBA" id="ARBA00023229"/>
    </source>
</evidence>
<evidence type="ECO:0000256" key="1">
    <source>
        <dbReference type="ARBA" id="ARBA00000200"/>
    </source>
</evidence>
<comment type="cofactor">
    <cofactor evidence="8">
        <name>a divalent metal cation</name>
        <dbReference type="ChEBI" id="CHEBI:60240"/>
    </cofactor>
    <text evidence="8">Binds 1 divalent metal cation per subunit.</text>
</comment>
<comment type="similarity">
    <text evidence="3 8 9">Belongs to the IspF family.</text>
</comment>
<keyword evidence="7 8" id="KW-0456">Lyase</keyword>
<dbReference type="EMBL" id="QEWP01000005">
    <property type="protein sequence ID" value="PWD99908.1"/>
    <property type="molecule type" value="Genomic_DNA"/>
</dbReference>
<dbReference type="PANTHER" id="PTHR43181:SF1">
    <property type="entry name" value="2-C-METHYL-D-ERYTHRITOL 2,4-CYCLODIPHOSPHATE SYNTHASE, CHLOROPLASTIC"/>
    <property type="match status" value="1"/>
</dbReference>
<feature type="site" description="Transition state stabilizer" evidence="8">
    <location>
        <position position="36"/>
    </location>
</feature>
<organism evidence="11 12">
    <name type="scientific">Marinilabilia rubra</name>
    <dbReference type="NCBI Taxonomy" id="2162893"/>
    <lineage>
        <taxon>Bacteria</taxon>
        <taxon>Pseudomonadati</taxon>
        <taxon>Bacteroidota</taxon>
        <taxon>Bacteroidia</taxon>
        <taxon>Marinilabiliales</taxon>
        <taxon>Marinilabiliaceae</taxon>
        <taxon>Marinilabilia</taxon>
    </lineage>
</organism>
<dbReference type="GO" id="GO:0019288">
    <property type="term" value="P:isopentenyl diphosphate biosynthetic process, methylerythritol 4-phosphate pathway"/>
    <property type="evidence" value="ECO:0007669"/>
    <property type="project" value="UniProtKB-UniRule"/>
</dbReference>
<feature type="binding site" evidence="8">
    <location>
        <position position="141"/>
    </location>
    <ligand>
        <name>4-CDP-2-C-methyl-D-erythritol 2-phosphate</name>
        <dbReference type="ChEBI" id="CHEBI:57919"/>
    </ligand>
</feature>
<feature type="binding site" evidence="8">
    <location>
        <begin position="63"/>
        <end position="67"/>
    </location>
    <ligand>
        <name>4-CDP-2-C-methyl-D-erythritol 2-phosphate</name>
        <dbReference type="ChEBI" id="CHEBI:57919"/>
    </ligand>
</feature>
<dbReference type="RefSeq" id="WP_109264009.1">
    <property type="nucleotide sequence ID" value="NZ_QEWP01000005.1"/>
</dbReference>
<evidence type="ECO:0000313" key="12">
    <source>
        <dbReference type="Proteomes" id="UP000244956"/>
    </source>
</evidence>
<dbReference type="Gene3D" id="3.30.1330.50">
    <property type="entry name" value="2-C-methyl-D-erythritol 2,4-cyclodiphosphate synthase"/>
    <property type="match status" value="1"/>
</dbReference>
<evidence type="ECO:0000259" key="10">
    <source>
        <dbReference type="Pfam" id="PF02542"/>
    </source>
</evidence>
<gene>
    <name evidence="8" type="primary">ispF</name>
    <name evidence="11" type="ORF">DDZ16_08440</name>
</gene>
<dbReference type="AlphaFoldDB" id="A0A2U2BA14"/>
<dbReference type="CDD" id="cd00554">
    <property type="entry name" value="MECDP_synthase"/>
    <property type="match status" value="1"/>
</dbReference>
<feature type="binding site" evidence="8">
    <location>
        <position position="44"/>
    </location>
    <ligand>
        <name>a divalent metal cation</name>
        <dbReference type="ChEBI" id="CHEBI:60240"/>
    </ligand>
</feature>
<keyword evidence="12" id="KW-1185">Reference proteome</keyword>
<keyword evidence="6 8" id="KW-0414">Isoprene biosynthesis</keyword>
<feature type="binding site" evidence="8">
    <location>
        <begin position="36"/>
        <end position="37"/>
    </location>
    <ligand>
        <name>4-CDP-2-C-methyl-D-erythritol 2-phosphate</name>
        <dbReference type="ChEBI" id="CHEBI:57919"/>
    </ligand>
</feature>
<dbReference type="InterPro" id="IPR020555">
    <property type="entry name" value="MECDP_synthase_CS"/>
</dbReference>
<comment type="pathway">
    <text evidence="2 8">Isoprenoid biosynthesis; isopentenyl diphosphate biosynthesis via DXP pathway; isopentenyl diphosphate from 1-deoxy-D-xylulose 5-phosphate: step 4/6.</text>
</comment>
<comment type="function">
    <text evidence="8">Involved in the biosynthesis of isopentenyl diphosphate (IPP) and dimethylallyl diphosphate (DMAPP), two major building blocks of isoprenoid compounds. Catalyzes the conversion of 4-diphosphocytidyl-2-C-methyl-D-erythritol 2-phosphate (CDP-ME2P) to 2-C-methyl-D-erythritol 2,4-cyclodiphosphate (ME-CPP) with a corresponding release of cytidine 5-monophosphate (CMP).</text>
</comment>
<dbReference type="PROSITE" id="PS01350">
    <property type="entry name" value="ISPF"/>
    <property type="match status" value="1"/>
</dbReference>
<feature type="binding site" evidence="8">
    <location>
        <begin position="58"/>
        <end position="60"/>
    </location>
    <ligand>
        <name>4-CDP-2-C-methyl-D-erythritol 2-phosphate</name>
        <dbReference type="ChEBI" id="CHEBI:57919"/>
    </ligand>
</feature>
<dbReference type="Pfam" id="PF02542">
    <property type="entry name" value="YgbB"/>
    <property type="match status" value="1"/>
</dbReference>
<dbReference type="SUPFAM" id="SSF69765">
    <property type="entry name" value="IpsF-like"/>
    <property type="match status" value="1"/>
</dbReference>
<dbReference type="NCBIfam" id="TIGR00151">
    <property type="entry name" value="ispF"/>
    <property type="match status" value="1"/>
</dbReference>
<feature type="site" description="Transition state stabilizer" evidence="8">
    <location>
        <position position="135"/>
    </location>
</feature>
<comment type="subunit">
    <text evidence="8">Homotrimer.</text>
</comment>
<dbReference type="InterPro" id="IPR003526">
    <property type="entry name" value="MECDP_synthase"/>
</dbReference>
<proteinExistence type="inferred from homology"/>
<dbReference type="UniPathway" id="UPA00056">
    <property type="reaction ID" value="UER00095"/>
</dbReference>
<dbReference type="HAMAP" id="MF_00107">
    <property type="entry name" value="IspF"/>
    <property type="match status" value="1"/>
</dbReference>
<sequence>MSIRIGMGYDVHQLAEGYKLWIGGIEIPFKKGSVGHSDGDVLIHAICDALLGALNLRDIGYHFPDTDPDLKGIDSKILLEKTMNIIREKGYDLGNMDTTICLQKPKINPHIPEMQKTLARVMKVDISQVSVKATTTEKLGFVGEGKGISAYASVLINKTTD</sequence>
<evidence type="ECO:0000256" key="9">
    <source>
        <dbReference type="RuleBase" id="RU004395"/>
    </source>
</evidence>
<accession>A0A2U2BA14</accession>
<comment type="caution">
    <text evidence="8">Lacks conserved residue(s) required for the propagation of feature annotation.</text>
</comment>
<dbReference type="PANTHER" id="PTHR43181">
    <property type="entry name" value="2-C-METHYL-D-ERYTHRITOL 2,4-CYCLODIPHOSPHATE SYNTHASE, CHLOROPLASTIC"/>
    <property type="match status" value="1"/>
</dbReference>
<keyword evidence="5 8" id="KW-0479">Metal-binding</keyword>
<name>A0A2U2BA14_9BACT</name>
<dbReference type="OrthoDB" id="9804336at2"/>
<dbReference type="EC" id="4.6.1.12" evidence="4 8"/>
<feature type="binding site" evidence="8">
    <location>
        <position position="12"/>
    </location>
    <ligand>
        <name>a divalent metal cation</name>
        <dbReference type="ChEBI" id="CHEBI:60240"/>
    </ligand>
</feature>